<dbReference type="GO" id="GO:0009166">
    <property type="term" value="P:nucleotide catabolic process"/>
    <property type="evidence" value="ECO:0007669"/>
    <property type="project" value="InterPro"/>
</dbReference>
<comment type="pathway">
    <text evidence="2 10">Pyrimidine metabolism; UMP biosynthesis via salvage pathway; uracil from uridine (phosphorylase route): step 1/1.</text>
</comment>
<evidence type="ECO:0000256" key="4">
    <source>
        <dbReference type="ARBA" id="ARBA00011888"/>
    </source>
</evidence>
<comment type="subcellular location">
    <subcellularLocation>
        <location evidence="1">Cytoplasm</location>
    </subcellularLocation>
</comment>
<evidence type="ECO:0000256" key="7">
    <source>
        <dbReference type="ARBA" id="ARBA00022676"/>
    </source>
</evidence>
<keyword evidence="6" id="KW-0963">Cytoplasm</keyword>
<keyword evidence="13" id="KW-1185">Reference proteome</keyword>
<dbReference type="InterPro" id="IPR035994">
    <property type="entry name" value="Nucleoside_phosphorylase_sf"/>
</dbReference>
<evidence type="ECO:0000256" key="8">
    <source>
        <dbReference type="ARBA" id="ARBA00022679"/>
    </source>
</evidence>
<evidence type="ECO:0000256" key="2">
    <source>
        <dbReference type="ARBA" id="ARBA00004825"/>
    </source>
</evidence>
<dbReference type="AlphaFoldDB" id="A0A7G9G1X3"/>
<proteinExistence type="inferred from homology"/>
<gene>
    <name evidence="12" type="primary">udp</name>
    <name evidence="12" type="ORF">H9Q78_10115</name>
</gene>
<reference evidence="12 13" key="1">
    <citation type="submission" date="2020-08" db="EMBL/GenBank/DDBJ databases">
        <authorList>
            <person name="Liu C."/>
            <person name="Sun Q."/>
        </authorList>
    </citation>
    <scope>NUCLEOTIDE SEQUENCE [LARGE SCALE GENOMIC DNA]</scope>
    <source>
        <strain evidence="12 13">NSJ-38</strain>
    </source>
</reference>
<evidence type="ECO:0000256" key="9">
    <source>
        <dbReference type="ARBA" id="ARBA00048447"/>
    </source>
</evidence>
<dbReference type="PANTHER" id="PTHR43691:SF11">
    <property type="entry name" value="FI09636P-RELATED"/>
    <property type="match status" value="1"/>
</dbReference>
<keyword evidence="7 10" id="KW-0328">Glycosyltransferase</keyword>
<dbReference type="NCBIfam" id="TIGR01718">
    <property type="entry name" value="Uridine-psphlse"/>
    <property type="match status" value="1"/>
</dbReference>
<dbReference type="PANTHER" id="PTHR43691">
    <property type="entry name" value="URIDINE PHOSPHORYLASE"/>
    <property type="match status" value="1"/>
</dbReference>
<organism evidence="12 13">
    <name type="scientific">Qiania dongpingensis</name>
    <dbReference type="NCBI Taxonomy" id="2763669"/>
    <lineage>
        <taxon>Bacteria</taxon>
        <taxon>Bacillati</taxon>
        <taxon>Bacillota</taxon>
        <taxon>Clostridia</taxon>
        <taxon>Lachnospirales</taxon>
        <taxon>Lachnospiraceae</taxon>
        <taxon>Qiania</taxon>
    </lineage>
</organism>
<evidence type="ECO:0000259" key="11">
    <source>
        <dbReference type="Pfam" id="PF01048"/>
    </source>
</evidence>
<dbReference type="CDD" id="cd17767">
    <property type="entry name" value="UP_EcUdp-like"/>
    <property type="match status" value="1"/>
</dbReference>
<evidence type="ECO:0000256" key="5">
    <source>
        <dbReference type="ARBA" id="ARBA00021980"/>
    </source>
</evidence>
<feature type="domain" description="Nucleoside phosphorylase" evidence="11">
    <location>
        <begin position="16"/>
        <end position="211"/>
    </location>
</feature>
<dbReference type="InterPro" id="IPR018016">
    <property type="entry name" value="Nucleoside_phosphorylase_CS"/>
</dbReference>
<comment type="function">
    <text evidence="10">Catalyzes the reversible phosphorylytic cleavage of uridine to uracil and ribose-1-phosphate.</text>
</comment>
<evidence type="ECO:0000313" key="12">
    <source>
        <dbReference type="EMBL" id="QNM04805.1"/>
    </source>
</evidence>
<dbReference type="Gene3D" id="3.40.50.1580">
    <property type="entry name" value="Nucleoside phosphorylase domain"/>
    <property type="match status" value="1"/>
</dbReference>
<dbReference type="GO" id="GO:0004850">
    <property type="term" value="F:uridine phosphorylase activity"/>
    <property type="evidence" value="ECO:0007669"/>
    <property type="project" value="UniProtKB-EC"/>
</dbReference>
<name>A0A7G9G1X3_9FIRM</name>
<evidence type="ECO:0000313" key="13">
    <source>
        <dbReference type="Proteomes" id="UP000515823"/>
    </source>
</evidence>
<dbReference type="GO" id="GO:0009164">
    <property type="term" value="P:nucleoside catabolic process"/>
    <property type="evidence" value="ECO:0007669"/>
    <property type="project" value="UniProtKB-ARBA"/>
</dbReference>
<dbReference type="Pfam" id="PF01048">
    <property type="entry name" value="PNP_UDP_1"/>
    <property type="match status" value="1"/>
</dbReference>
<sequence>MDKMYHIGLDDSHGAKYAILPGDPGRVEKIAGYLQNPVFLGQNREYTSWSGELAGERVLVMSTGMGGPSTAIGVEELYQTGVRTMIRVGTCGGMAEQVMGGDLVIANGAIRMEGTSKEYVDIAFPAVADFQVTKALEQAAIDLGARFHLGIVQCKDSFYGQHSPDRMPCGKELEEKWNMWIKAGCLASEMESAALYIAAQILGIRAGCILNVIWNQERKKKGLSDPHCHDTSLAIRAAVHAVELLIKKER</sequence>
<comment type="similarity">
    <text evidence="3 10">Belongs to the PNP/UDP phosphorylase family.</text>
</comment>
<comment type="catalytic activity">
    <reaction evidence="9 10">
        <text>uridine + phosphate = alpha-D-ribose 1-phosphate + uracil</text>
        <dbReference type="Rhea" id="RHEA:24388"/>
        <dbReference type="ChEBI" id="CHEBI:16704"/>
        <dbReference type="ChEBI" id="CHEBI:17568"/>
        <dbReference type="ChEBI" id="CHEBI:43474"/>
        <dbReference type="ChEBI" id="CHEBI:57720"/>
        <dbReference type="EC" id="2.4.2.3"/>
    </reaction>
</comment>
<dbReference type="SUPFAM" id="SSF53167">
    <property type="entry name" value="Purine and uridine phosphorylases"/>
    <property type="match status" value="1"/>
</dbReference>
<keyword evidence="8 10" id="KW-0808">Transferase</keyword>
<dbReference type="EMBL" id="CP060634">
    <property type="protein sequence ID" value="QNM04805.1"/>
    <property type="molecule type" value="Genomic_DNA"/>
</dbReference>
<dbReference type="EC" id="2.4.2.3" evidence="4 10"/>
<dbReference type="InterPro" id="IPR000845">
    <property type="entry name" value="Nucleoside_phosphorylase_d"/>
</dbReference>
<accession>A0A7G9G1X3</accession>
<dbReference type="KEGG" id="qdo:H9Q78_10115"/>
<evidence type="ECO:0000256" key="6">
    <source>
        <dbReference type="ARBA" id="ARBA00022490"/>
    </source>
</evidence>
<dbReference type="PROSITE" id="PS01232">
    <property type="entry name" value="PNP_UDP_1"/>
    <property type="match status" value="1"/>
</dbReference>
<protein>
    <recommendedName>
        <fullName evidence="5 10">Uridine phosphorylase</fullName>
        <ecNumber evidence="4 10">2.4.2.3</ecNumber>
    </recommendedName>
</protein>
<dbReference type="GO" id="GO:0005829">
    <property type="term" value="C:cytosol"/>
    <property type="evidence" value="ECO:0007669"/>
    <property type="project" value="TreeGrafter"/>
</dbReference>
<dbReference type="Proteomes" id="UP000515823">
    <property type="component" value="Chromosome"/>
</dbReference>
<evidence type="ECO:0000256" key="3">
    <source>
        <dbReference type="ARBA" id="ARBA00010456"/>
    </source>
</evidence>
<evidence type="ECO:0000256" key="1">
    <source>
        <dbReference type="ARBA" id="ARBA00004496"/>
    </source>
</evidence>
<dbReference type="InterPro" id="IPR010058">
    <property type="entry name" value="Uridine_phosphorylase"/>
</dbReference>
<evidence type="ECO:0000256" key="10">
    <source>
        <dbReference type="RuleBase" id="RU361131"/>
    </source>
</evidence>
<dbReference type="UniPathway" id="UPA00574">
    <property type="reaction ID" value="UER00633"/>
</dbReference>
<dbReference type="RefSeq" id="WP_249301472.1">
    <property type="nucleotide sequence ID" value="NZ_CP060634.1"/>
</dbReference>
<dbReference type="GO" id="GO:0044206">
    <property type="term" value="P:UMP salvage"/>
    <property type="evidence" value="ECO:0007669"/>
    <property type="project" value="UniProtKB-UniPathway"/>
</dbReference>